<dbReference type="OrthoDB" id="7827681at2759"/>
<evidence type="ECO:0000256" key="5">
    <source>
        <dbReference type="ARBA" id="ARBA00022692"/>
    </source>
</evidence>
<evidence type="ECO:0000256" key="10">
    <source>
        <dbReference type="ARBA" id="ARBA00023136"/>
    </source>
</evidence>
<evidence type="ECO:0000313" key="12">
    <source>
        <dbReference type="Proteomes" id="UP000499080"/>
    </source>
</evidence>
<name>A0A4Y2FMQ4_ARAVE</name>
<keyword evidence="9" id="KW-0496">Mitochondrion</keyword>
<dbReference type="FunFam" id="2.40.160.10:FF:000001">
    <property type="entry name" value="Voltage-dependent anion-selective channel protein 2"/>
    <property type="match status" value="1"/>
</dbReference>
<dbReference type="InterPro" id="IPR027246">
    <property type="entry name" value="Porin_Euk/Tom40"/>
</dbReference>
<keyword evidence="8" id="KW-0626">Porin</keyword>
<protein>
    <submittedName>
        <fullName evidence="11">Voltage-dependent anion-selective channel protein 2</fullName>
    </submittedName>
</protein>
<gene>
    <name evidence="11" type="primary">VDAC2_0</name>
    <name evidence="11" type="ORF">AVEN_38643_1</name>
</gene>
<keyword evidence="4" id="KW-1134">Transmembrane beta strand</keyword>
<dbReference type="Gene3D" id="2.40.160.10">
    <property type="entry name" value="Porin"/>
    <property type="match status" value="2"/>
</dbReference>
<evidence type="ECO:0000256" key="4">
    <source>
        <dbReference type="ARBA" id="ARBA00022452"/>
    </source>
</evidence>
<evidence type="ECO:0000256" key="6">
    <source>
        <dbReference type="ARBA" id="ARBA00022787"/>
    </source>
</evidence>
<evidence type="ECO:0000256" key="8">
    <source>
        <dbReference type="ARBA" id="ARBA00023114"/>
    </source>
</evidence>
<organism evidence="11 12">
    <name type="scientific">Araneus ventricosus</name>
    <name type="common">Orbweaver spider</name>
    <name type="synonym">Epeira ventricosa</name>
    <dbReference type="NCBI Taxonomy" id="182803"/>
    <lineage>
        <taxon>Eukaryota</taxon>
        <taxon>Metazoa</taxon>
        <taxon>Ecdysozoa</taxon>
        <taxon>Arthropoda</taxon>
        <taxon>Chelicerata</taxon>
        <taxon>Arachnida</taxon>
        <taxon>Araneae</taxon>
        <taxon>Araneomorphae</taxon>
        <taxon>Entelegynae</taxon>
        <taxon>Araneoidea</taxon>
        <taxon>Araneidae</taxon>
        <taxon>Araneus</taxon>
    </lineage>
</organism>
<dbReference type="GO" id="GO:0005741">
    <property type="term" value="C:mitochondrial outer membrane"/>
    <property type="evidence" value="ECO:0007669"/>
    <property type="project" value="UniProtKB-SubCell"/>
</dbReference>
<evidence type="ECO:0000256" key="1">
    <source>
        <dbReference type="ARBA" id="ARBA00004294"/>
    </source>
</evidence>
<proteinExistence type="inferred from homology"/>
<dbReference type="AlphaFoldDB" id="A0A4Y2FMQ4"/>
<comment type="subcellular location">
    <subcellularLocation>
        <location evidence="1">Mitochondrion outer membrane</location>
    </subcellularLocation>
</comment>
<reference evidence="11 12" key="1">
    <citation type="journal article" date="2019" name="Sci. Rep.">
        <title>Orb-weaving spider Araneus ventricosus genome elucidates the spidroin gene catalogue.</title>
        <authorList>
            <person name="Kono N."/>
            <person name="Nakamura H."/>
            <person name="Ohtoshi R."/>
            <person name="Moran D.A.P."/>
            <person name="Shinohara A."/>
            <person name="Yoshida Y."/>
            <person name="Fujiwara M."/>
            <person name="Mori M."/>
            <person name="Tomita M."/>
            <person name="Arakawa K."/>
        </authorList>
    </citation>
    <scope>NUCLEOTIDE SEQUENCE [LARGE SCALE GENOMIC DNA]</scope>
</reference>
<dbReference type="InterPro" id="IPR001925">
    <property type="entry name" value="Porin_Euk"/>
</dbReference>
<dbReference type="PANTHER" id="PTHR11743:SF70">
    <property type="entry name" value="GH26960P-RELATED"/>
    <property type="match status" value="1"/>
</dbReference>
<evidence type="ECO:0000256" key="2">
    <source>
        <dbReference type="ARBA" id="ARBA00007780"/>
    </source>
</evidence>
<dbReference type="GO" id="GO:0046930">
    <property type="term" value="C:pore complex"/>
    <property type="evidence" value="ECO:0007669"/>
    <property type="project" value="UniProtKB-KW"/>
</dbReference>
<dbReference type="InterPro" id="IPR023614">
    <property type="entry name" value="Porin_dom_sf"/>
</dbReference>
<comment type="similarity">
    <text evidence="2">Belongs to the eukaryotic mitochondrial porin family.</text>
</comment>
<dbReference type="Proteomes" id="UP000499080">
    <property type="component" value="Unassembled WGS sequence"/>
</dbReference>
<keyword evidence="3" id="KW-0813">Transport</keyword>
<dbReference type="GO" id="GO:0015288">
    <property type="term" value="F:porin activity"/>
    <property type="evidence" value="ECO:0007669"/>
    <property type="project" value="UniProtKB-KW"/>
</dbReference>
<dbReference type="PRINTS" id="PR00185">
    <property type="entry name" value="EUKARYTPORIN"/>
</dbReference>
<keyword evidence="10" id="KW-0472">Membrane</keyword>
<keyword evidence="6" id="KW-1000">Mitochondrion outer membrane</keyword>
<evidence type="ECO:0000256" key="3">
    <source>
        <dbReference type="ARBA" id="ARBA00022448"/>
    </source>
</evidence>
<dbReference type="GO" id="GO:0008308">
    <property type="term" value="F:voltage-gated monoatomic anion channel activity"/>
    <property type="evidence" value="ECO:0007669"/>
    <property type="project" value="InterPro"/>
</dbReference>
<evidence type="ECO:0000256" key="9">
    <source>
        <dbReference type="ARBA" id="ARBA00023128"/>
    </source>
</evidence>
<accession>A0A4Y2FMQ4</accession>
<evidence type="ECO:0000313" key="11">
    <source>
        <dbReference type="EMBL" id="GBM41778.1"/>
    </source>
</evidence>
<dbReference type="EMBL" id="BGPR01000972">
    <property type="protein sequence ID" value="GBM41778.1"/>
    <property type="molecule type" value="Genomic_DNA"/>
</dbReference>
<dbReference type="CDD" id="cd07306">
    <property type="entry name" value="Porin3_VDAC"/>
    <property type="match status" value="1"/>
</dbReference>
<comment type="caution">
    <text evidence="11">The sequence shown here is derived from an EMBL/GenBank/DDBJ whole genome shotgun (WGS) entry which is preliminary data.</text>
</comment>
<keyword evidence="12" id="KW-1185">Reference proteome</keyword>
<evidence type="ECO:0000256" key="7">
    <source>
        <dbReference type="ARBA" id="ARBA00023065"/>
    </source>
</evidence>
<sequence length="387" mass="41603">MAPPCFADMGSEARDIFSKGYNFSFVKLDCKTKTSGGMEFAVSGSSNTETGKVTSSLESKYKLPEYGLLVAVVGEDYLRGACFVLWHQEKVKSIKKNISIGIKNKMAPPCFADMGSEARDIFSKGYNFSFVKLDCKTKTSGGMEFAVSGSSNTETGKVTSSLESKYKLPEYGMLLKEKWTTDNVLSTEVSIEDKLIKGSKVSLNGTFVPVTGKKTGMLKSAFKGENFHINADVDLDLKGPVLHGATVLGLKGWLFGAHGVFDSAKSKIAKCNFAVGYSTDDFVLHTNVNDGQEFGGAIYQKVNPNLETGVQLAWAAGNNATSFGLGCVYSIDKDTSLRAKINNNSQIGLGITHKLKDGIKLTLSAMIDGRSFNQGGHKLGLGLDLQA</sequence>
<dbReference type="Pfam" id="PF01459">
    <property type="entry name" value="Porin_3"/>
    <property type="match status" value="2"/>
</dbReference>
<dbReference type="PANTHER" id="PTHR11743">
    <property type="entry name" value="VOLTAGE-DEPENDENT ANION-SELECTIVE CHANNEL"/>
    <property type="match status" value="1"/>
</dbReference>
<keyword evidence="7" id="KW-0406">Ion transport</keyword>
<keyword evidence="5" id="KW-0812">Transmembrane</keyword>